<protein>
    <submittedName>
        <fullName evidence="1">Membrane protein</fullName>
    </submittedName>
</protein>
<evidence type="ECO:0000313" key="2">
    <source>
        <dbReference type="Proteomes" id="UP000326994"/>
    </source>
</evidence>
<sequence>MYNTLSINPAYAGSRDVFSFLGLYRNQWFNSIEGAPNTLTLSAHSPVGEHVGLGLNIVRDEIFITNETYFDLAFSYNFNITEKGKLSLGLKGGGHLLDVDTARLNTGGFNNGDPDAEINIDNKFSPQFGLGAYYYTDKFYVGLSAPNVLETDHFDESQTDPNSLSSATAKEKINYYLMAGYVFEINSDLDLKPSGLLKAVEGAPIAVDLSLNALIKDKVTLGVAYRWSAAVSAMAGFQVTDKVMLGFAYDRETTELNQYNSGSYEIFLRYELFKKEERLISPRFF</sequence>
<comment type="caution">
    <text evidence="1">The sequence shown here is derived from an EMBL/GenBank/DDBJ whole genome shotgun (WGS) entry which is preliminary data.</text>
</comment>
<evidence type="ECO:0000313" key="1">
    <source>
        <dbReference type="EMBL" id="GEQ86876.1"/>
    </source>
</evidence>
<keyword evidence="2" id="KW-1185">Reference proteome</keyword>
<dbReference type="EMBL" id="BKCF01000005">
    <property type="protein sequence ID" value="GEQ86876.1"/>
    <property type="molecule type" value="Genomic_DNA"/>
</dbReference>
<name>A0A5J4G2F0_9FLAO</name>
<dbReference type="Proteomes" id="UP000326994">
    <property type="component" value="Unassembled WGS sequence"/>
</dbReference>
<dbReference type="Pfam" id="PF11751">
    <property type="entry name" value="PorP_SprF"/>
    <property type="match status" value="1"/>
</dbReference>
<dbReference type="NCBIfam" id="TIGR03519">
    <property type="entry name" value="T9SS_PorP_fam"/>
    <property type="match status" value="1"/>
</dbReference>
<accession>A0A5J4G2F0</accession>
<dbReference type="InterPro" id="IPR019861">
    <property type="entry name" value="PorP/SprF_Bacteroidetes"/>
</dbReference>
<proteinExistence type="predicted"/>
<dbReference type="AlphaFoldDB" id="A0A5J4G2F0"/>
<organism evidence="1 2">
    <name type="scientific">Patiriisocius marinistellae</name>
    <dbReference type="NCBI Taxonomy" id="2494560"/>
    <lineage>
        <taxon>Bacteria</taxon>
        <taxon>Pseudomonadati</taxon>
        <taxon>Bacteroidota</taxon>
        <taxon>Flavobacteriia</taxon>
        <taxon>Flavobacteriales</taxon>
        <taxon>Flavobacteriaceae</taxon>
        <taxon>Patiriisocius</taxon>
    </lineage>
</organism>
<reference evidence="1 2" key="1">
    <citation type="submission" date="2019-08" db="EMBL/GenBank/DDBJ databases">
        <title>Ulvibacter marinistellae sp. nov., isolated from a starfish, Patiria pectinifera.</title>
        <authorList>
            <person name="Kawano K."/>
            <person name="Ushijima N."/>
            <person name="Kihara M."/>
            <person name="Itoh H."/>
        </authorList>
    </citation>
    <scope>NUCLEOTIDE SEQUENCE [LARGE SCALE GENOMIC DNA]</scope>
    <source>
        <strain evidence="1 2">KK4</strain>
    </source>
</reference>
<gene>
    <name evidence="1" type="ORF">ULMS_23840</name>
</gene>